<dbReference type="AlphaFoldDB" id="A0ABD1N1D1"/>
<keyword evidence="2" id="KW-1185">Reference proteome</keyword>
<dbReference type="Proteomes" id="UP001603857">
    <property type="component" value="Unassembled WGS sequence"/>
</dbReference>
<gene>
    <name evidence="1" type="ORF">Fmac_009507</name>
</gene>
<protein>
    <submittedName>
        <fullName evidence="1">Uncharacterized protein</fullName>
    </submittedName>
</protein>
<name>A0ABD1N1D1_9FABA</name>
<evidence type="ECO:0000313" key="2">
    <source>
        <dbReference type="Proteomes" id="UP001603857"/>
    </source>
</evidence>
<reference evidence="1 2" key="1">
    <citation type="submission" date="2024-08" db="EMBL/GenBank/DDBJ databases">
        <title>Insights into the chromosomal genome structure of Flemingia macrophylla.</title>
        <authorList>
            <person name="Ding Y."/>
            <person name="Zhao Y."/>
            <person name="Bi W."/>
            <person name="Wu M."/>
            <person name="Zhao G."/>
            <person name="Gong Y."/>
            <person name="Li W."/>
            <person name="Zhang P."/>
        </authorList>
    </citation>
    <scope>NUCLEOTIDE SEQUENCE [LARGE SCALE GENOMIC DNA]</scope>
    <source>
        <strain evidence="1">DYQJB</strain>
        <tissue evidence="1">Leaf</tissue>
    </source>
</reference>
<comment type="caution">
    <text evidence="1">The sequence shown here is derived from an EMBL/GenBank/DDBJ whole genome shotgun (WGS) entry which is preliminary data.</text>
</comment>
<evidence type="ECO:0000313" key="1">
    <source>
        <dbReference type="EMBL" id="KAL2341567.1"/>
    </source>
</evidence>
<proteinExistence type="predicted"/>
<organism evidence="1 2">
    <name type="scientific">Flemingia macrophylla</name>
    <dbReference type="NCBI Taxonomy" id="520843"/>
    <lineage>
        <taxon>Eukaryota</taxon>
        <taxon>Viridiplantae</taxon>
        <taxon>Streptophyta</taxon>
        <taxon>Embryophyta</taxon>
        <taxon>Tracheophyta</taxon>
        <taxon>Spermatophyta</taxon>
        <taxon>Magnoliopsida</taxon>
        <taxon>eudicotyledons</taxon>
        <taxon>Gunneridae</taxon>
        <taxon>Pentapetalae</taxon>
        <taxon>rosids</taxon>
        <taxon>fabids</taxon>
        <taxon>Fabales</taxon>
        <taxon>Fabaceae</taxon>
        <taxon>Papilionoideae</taxon>
        <taxon>50 kb inversion clade</taxon>
        <taxon>NPAAA clade</taxon>
        <taxon>indigoferoid/millettioid clade</taxon>
        <taxon>Phaseoleae</taxon>
        <taxon>Flemingia</taxon>
    </lineage>
</organism>
<sequence>MKCRHVIEAHVSVPAGNRAPVPGCDELESNAKTDIQEGRIAARKLLSSYGGAFSSVTHRAILFCFSTAAAAAAALPSSPL</sequence>
<accession>A0ABD1N1D1</accession>
<dbReference type="EMBL" id="JBGMDY010000003">
    <property type="protein sequence ID" value="KAL2341567.1"/>
    <property type="molecule type" value="Genomic_DNA"/>
</dbReference>